<comment type="caution">
    <text evidence="2">The sequence shown here is derived from an EMBL/GenBank/DDBJ whole genome shotgun (WGS) entry which is preliminary data.</text>
</comment>
<gene>
    <name evidence="2" type="ORF">GRJ2_000506000</name>
</gene>
<feature type="region of interest" description="Disordered" evidence="1">
    <location>
        <begin position="1"/>
        <end position="38"/>
    </location>
</feature>
<evidence type="ECO:0000313" key="2">
    <source>
        <dbReference type="EMBL" id="GAB0180407.1"/>
    </source>
</evidence>
<reference evidence="2 3" key="1">
    <citation type="submission" date="2024-06" db="EMBL/GenBank/DDBJ databases">
        <title>The draft genome of Grus japonensis, version 3.</title>
        <authorList>
            <person name="Nabeshima K."/>
            <person name="Suzuki S."/>
            <person name="Onuma M."/>
        </authorList>
    </citation>
    <scope>NUCLEOTIDE SEQUENCE [LARGE SCALE GENOMIC DNA]</scope>
    <source>
        <strain evidence="2 3">451A</strain>
    </source>
</reference>
<organism evidence="2 3">
    <name type="scientific">Grus japonensis</name>
    <name type="common">Japanese crane</name>
    <name type="synonym">Red-crowned crane</name>
    <dbReference type="NCBI Taxonomy" id="30415"/>
    <lineage>
        <taxon>Eukaryota</taxon>
        <taxon>Metazoa</taxon>
        <taxon>Chordata</taxon>
        <taxon>Craniata</taxon>
        <taxon>Vertebrata</taxon>
        <taxon>Euteleostomi</taxon>
        <taxon>Archelosauria</taxon>
        <taxon>Archosauria</taxon>
        <taxon>Dinosauria</taxon>
        <taxon>Saurischia</taxon>
        <taxon>Theropoda</taxon>
        <taxon>Coelurosauria</taxon>
        <taxon>Aves</taxon>
        <taxon>Neognathae</taxon>
        <taxon>Neoaves</taxon>
        <taxon>Gruiformes</taxon>
        <taxon>Gruidae</taxon>
        <taxon>Grus</taxon>
    </lineage>
</organism>
<dbReference type="EMBL" id="BAAFJT010000001">
    <property type="protein sequence ID" value="GAB0180407.1"/>
    <property type="molecule type" value="Genomic_DNA"/>
</dbReference>
<dbReference type="AlphaFoldDB" id="A0ABC9W5W7"/>
<accession>A0ABC9W5W7</accession>
<keyword evidence="3" id="KW-1185">Reference proteome</keyword>
<proteinExistence type="predicted"/>
<dbReference type="Proteomes" id="UP001623348">
    <property type="component" value="Unassembled WGS sequence"/>
</dbReference>
<protein>
    <submittedName>
        <fullName evidence="2">tRNA:m(4)X modification enzyme TRM13</fullName>
    </submittedName>
</protein>
<sequence>MVKTMVRQAVPMQPKEVHGGADIHLQPVEDTTPEQMDAQRRLCPCGKPALEQAPGKTCGPMERRAQAGAGSWQDL</sequence>
<name>A0ABC9W5W7_GRUJA</name>
<feature type="region of interest" description="Disordered" evidence="1">
    <location>
        <begin position="52"/>
        <end position="75"/>
    </location>
</feature>
<evidence type="ECO:0000256" key="1">
    <source>
        <dbReference type="SAM" id="MobiDB-lite"/>
    </source>
</evidence>
<evidence type="ECO:0000313" key="3">
    <source>
        <dbReference type="Proteomes" id="UP001623348"/>
    </source>
</evidence>